<feature type="domain" description="Transposase (putative) YhgA-like" evidence="1">
    <location>
        <begin position="6"/>
        <end position="211"/>
    </location>
</feature>
<gene>
    <name evidence="2" type="ORF">BL253_16510</name>
</gene>
<evidence type="ECO:0000313" key="2">
    <source>
        <dbReference type="EMBL" id="ONH29478.1"/>
    </source>
</evidence>
<dbReference type="GO" id="GO:1990238">
    <property type="term" value="F:double-stranded DNA endonuclease activity"/>
    <property type="evidence" value="ECO:0007669"/>
    <property type="project" value="TreeGrafter"/>
</dbReference>
<dbReference type="InterPro" id="IPR051699">
    <property type="entry name" value="Rpn/YhgA-like_nuclease"/>
</dbReference>
<evidence type="ECO:0000313" key="3">
    <source>
        <dbReference type="Proteomes" id="UP000188929"/>
    </source>
</evidence>
<keyword evidence="3" id="KW-1185">Reference proteome</keyword>
<dbReference type="PANTHER" id="PTHR34611:SF2">
    <property type="entry name" value="INACTIVE RECOMBINATION-PROMOTING NUCLEASE-LIKE PROTEIN RPNE-RELATED"/>
    <property type="match status" value="1"/>
</dbReference>
<dbReference type="PANTHER" id="PTHR34611">
    <property type="match status" value="1"/>
</dbReference>
<dbReference type="InterPro" id="IPR006842">
    <property type="entry name" value="Transposase_31"/>
</dbReference>
<protein>
    <recommendedName>
        <fullName evidence="1">Transposase (putative) YhgA-like domain-containing protein</fullName>
    </recommendedName>
</protein>
<accession>A0A1V2IBV1</accession>
<name>A0A1V2IBV1_9ACTN</name>
<dbReference type="OrthoDB" id="4539897at2"/>
<evidence type="ECO:0000259" key="1">
    <source>
        <dbReference type="Pfam" id="PF04754"/>
    </source>
</evidence>
<proteinExistence type="predicted"/>
<organism evidence="2 3">
    <name type="scientific">Pseudofrankia asymbiotica</name>
    <dbReference type="NCBI Taxonomy" id="1834516"/>
    <lineage>
        <taxon>Bacteria</taxon>
        <taxon>Bacillati</taxon>
        <taxon>Actinomycetota</taxon>
        <taxon>Actinomycetes</taxon>
        <taxon>Frankiales</taxon>
        <taxon>Frankiaceae</taxon>
        <taxon>Pseudofrankia</taxon>
    </lineage>
</organism>
<dbReference type="RefSeq" id="WP_158230366.1">
    <property type="nucleotide sequence ID" value="NZ_MOMC01000032.1"/>
</dbReference>
<dbReference type="GO" id="GO:0006310">
    <property type="term" value="P:DNA recombination"/>
    <property type="evidence" value="ECO:0007669"/>
    <property type="project" value="TreeGrafter"/>
</dbReference>
<dbReference type="Proteomes" id="UP000188929">
    <property type="component" value="Unassembled WGS sequence"/>
</dbReference>
<dbReference type="EMBL" id="MOMC01000032">
    <property type="protein sequence ID" value="ONH29478.1"/>
    <property type="molecule type" value="Genomic_DNA"/>
</dbReference>
<dbReference type="Pfam" id="PF04754">
    <property type="entry name" value="Transposase_31"/>
    <property type="match status" value="1"/>
</dbReference>
<dbReference type="AlphaFoldDB" id="A0A1V2IBV1"/>
<dbReference type="STRING" id="1834516.BL253_16510"/>
<sequence>MSSPPTPHDAVFRRILGTPSNAASQLRATLPPALVARLDLDRLTPVPGSLVDATLRWRHTDLLFAAPLDGREAFIYVLIEHQSSNDPLMAFRMLRYVVRVWDRYLADHPKATRLPAVIPLVVHHNEHAWTAPAQVLDLVDLPPDLADAWREHLPRFQFLLDDLVRVDERELRERPLTHSVRLTLLLLKIAPGNPKLASDLWPWVDELRAVLEGPDGREEFTALLRYIELVGEADTRDQLHDLMATLGPEAEEAYMTIAETLRAEGRVEGRVETLVQLLTLKFGPLPDAVLTTVRNASTDQLQAWTARVLTADTLDQLLA</sequence>
<comment type="caution">
    <text evidence="2">The sequence shown here is derived from an EMBL/GenBank/DDBJ whole genome shotgun (WGS) entry which is preliminary data.</text>
</comment>
<reference evidence="3" key="1">
    <citation type="submission" date="2016-10" db="EMBL/GenBank/DDBJ databases">
        <title>Frankia sp. NRRL B-16386 Genome sequencing.</title>
        <authorList>
            <person name="Ghodhbane-Gtari F."/>
            <person name="Swanson E."/>
            <person name="Gueddou A."/>
            <person name="Hezbri K."/>
            <person name="Ktari K."/>
            <person name="Nouioui I."/>
            <person name="Morris K."/>
            <person name="Simpson S."/>
            <person name="Abebe-Akele F."/>
            <person name="Thomas K."/>
            <person name="Gtari M."/>
            <person name="Tisa L.S."/>
        </authorList>
    </citation>
    <scope>NUCLEOTIDE SEQUENCE [LARGE SCALE GENOMIC DNA]</scope>
    <source>
        <strain evidence="3">NRRL B-16386</strain>
    </source>
</reference>